<dbReference type="GO" id="GO:0003735">
    <property type="term" value="F:structural constituent of ribosome"/>
    <property type="evidence" value="ECO:0007669"/>
    <property type="project" value="InterPro"/>
</dbReference>
<evidence type="ECO:0000256" key="3">
    <source>
        <dbReference type="ARBA" id="ARBA00023274"/>
    </source>
</evidence>
<evidence type="ECO:0000256" key="1">
    <source>
        <dbReference type="ARBA" id="ARBA00006668"/>
    </source>
</evidence>
<dbReference type="InterPro" id="IPR023803">
    <property type="entry name" value="Ribosomal_bS16_dom_sf"/>
</dbReference>
<dbReference type="PROSITE" id="PS00732">
    <property type="entry name" value="RIBOSOMAL_S16"/>
    <property type="match status" value="1"/>
</dbReference>
<dbReference type="OrthoDB" id="407221at2759"/>
<dbReference type="Proteomes" id="UP000887116">
    <property type="component" value="Unassembled WGS sequence"/>
</dbReference>
<name>A0A8X6HCF5_TRICU</name>
<dbReference type="NCBIfam" id="TIGR00002">
    <property type="entry name" value="S16"/>
    <property type="match status" value="1"/>
</dbReference>
<accession>A0A8X6HCF5</accession>
<dbReference type="EMBL" id="BMAO01037937">
    <property type="protein sequence ID" value="GFR21331.1"/>
    <property type="molecule type" value="Genomic_DNA"/>
</dbReference>
<sequence>MAVKIRLARFGAKKRPFYRIVVADSRAPRDGRFIEKIGQYDPMLPKDNKNRVVVKAARLKHWLSVGAQATERVLWFIKKGIVTLENRTKENRKEESRERESTRARGISLLKC</sequence>
<dbReference type="PANTHER" id="PTHR12919:SF20">
    <property type="entry name" value="SMALL RIBOSOMAL SUBUNIT PROTEIN BS16M"/>
    <property type="match status" value="1"/>
</dbReference>
<dbReference type="HAMAP" id="MF_00385">
    <property type="entry name" value="Ribosomal_bS16"/>
    <property type="match status" value="1"/>
</dbReference>
<dbReference type="SUPFAM" id="SSF54565">
    <property type="entry name" value="Ribosomal protein S16"/>
    <property type="match status" value="1"/>
</dbReference>
<feature type="compositionally biased region" description="Basic and acidic residues" evidence="6">
    <location>
        <begin position="87"/>
        <end position="103"/>
    </location>
</feature>
<comment type="caution">
    <text evidence="7">The sequence shown here is derived from an EMBL/GenBank/DDBJ whole genome shotgun (WGS) entry which is preliminary data.</text>
</comment>
<evidence type="ECO:0000256" key="6">
    <source>
        <dbReference type="SAM" id="MobiDB-lite"/>
    </source>
</evidence>
<feature type="region of interest" description="Disordered" evidence="6">
    <location>
        <begin position="87"/>
        <end position="112"/>
    </location>
</feature>
<dbReference type="Gene3D" id="3.30.1320.10">
    <property type="match status" value="1"/>
</dbReference>
<protein>
    <recommendedName>
        <fullName evidence="4">Small ribosomal subunit protein bS16m</fullName>
    </recommendedName>
    <alternativeName>
        <fullName evidence="5">28S ribosomal protein S16, mitochondrial</fullName>
    </alternativeName>
</protein>
<dbReference type="Pfam" id="PF00886">
    <property type="entry name" value="Ribosomal_S16"/>
    <property type="match status" value="1"/>
</dbReference>
<keyword evidence="2 7" id="KW-0689">Ribosomal protein</keyword>
<evidence type="ECO:0000313" key="8">
    <source>
        <dbReference type="Proteomes" id="UP000887116"/>
    </source>
</evidence>
<evidence type="ECO:0000256" key="4">
    <source>
        <dbReference type="ARBA" id="ARBA00035263"/>
    </source>
</evidence>
<dbReference type="GO" id="GO:0032543">
    <property type="term" value="P:mitochondrial translation"/>
    <property type="evidence" value="ECO:0007669"/>
    <property type="project" value="TreeGrafter"/>
</dbReference>
<keyword evidence="3" id="KW-0687">Ribonucleoprotein</keyword>
<dbReference type="GO" id="GO:0005763">
    <property type="term" value="C:mitochondrial small ribosomal subunit"/>
    <property type="evidence" value="ECO:0007669"/>
    <property type="project" value="TreeGrafter"/>
</dbReference>
<keyword evidence="8" id="KW-1185">Reference proteome</keyword>
<evidence type="ECO:0000313" key="7">
    <source>
        <dbReference type="EMBL" id="GFR21331.1"/>
    </source>
</evidence>
<evidence type="ECO:0000256" key="5">
    <source>
        <dbReference type="ARBA" id="ARBA00035438"/>
    </source>
</evidence>
<dbReference type="InterPro" id="IPR000307">
    <property type="entry name" value="Ribosomal_bS16"/>
</dbReference>
<evidence type="ECO:0000256" key="2">
    <source>
        <dbReference type="ARBA" id="ARBA00022980"/>
    </source>
</evidence>
<proteinExistence type="inferred from homology"/>
<organism evidence="7 8">
    <name type="scientific">Trichonephila clavata</name>
    <name type="common">Joro spider</name>
    <name type="synonym">Nephila clavata</name>
    <dbReference type="NCBI Taxonomy" id="2740835"/>
    <lineage>
        <taxon>Eukaryota</taxon>
        <taxon>Metazoa</taxon>
        <taxon>Ecdysozoa</taxon>
        <taxon>Arthropoda</taxon>
        <taxon>Chelicerata</taxon>
        <taxon>Arachnida</taxon>
        <taxon>Araneae</taxon>
        <taxon>Araneomorphae</taxon>
        <taxon>Entelegynae</taxon>
        <taxon>Araneoidea</taxon>
        <taxon>Nephilidae</taxon>
        <taxon>Trichonephila</taxon>
    </lineage>
</organism>
<reference evidence="7" key="1">
    <citation type="submission" date="2020-07" db="EMBL/GenBank/DDBJ databases">
        <title>Multicomponent nature underlies the extraordinary mechanical properties of spider dragline silk.</title>
        <authorList>
            <person name="Kono N."/>
            <person name="Nakamura H."/>
            <person name="Mori M."/>
            <person name="Yoshida Y."/>
            <person name="Ohtoshi R."/>
            <person name="Malay A.D."/>
            <person name="Moran D.A.P."/>
            <person name="Tomita M."/>
            <person name="Numata K."/>
            <person name="Arakawa K."/>
        </authorList>
    </citation>
    <scope>NUCLEOTIDE SEQUENCE</scope>
</reference>
<dbReference type="AlphaFoldDB" id="A0A8X6HCF5"/>
<dbReference type="InterPro" id="IPR020592">
    <property type="entry name" value="Ribosomal_bS16_CS"/>
</dbReference>
<comment type="similarity">
    <text evidence="1">Belongs to the bacterial ribosomal protein bS16 family.</text>
</comment>
<gene>
    <name evidence="7" type="primary">rpsP</name>
    <name evidence="7" type="ORF">TNCT_122721</name>
</gene>
<dbReference type="PANTHER" id="PTHR12919">
    <property type="entry name" value="30S RIBOSOMAL PROTEIN S16"/>
    <property type="match status" value="1"/>
</dbReference>